<evidence type="ECO:0000256" key="2">
    <source>
        <dbReference type="ARBA" id="ARBA00011238"/>
    </source>
</evidence>
<evidence type="ECO:0000256" key="3">
    <source>
        <dbReference type="ARBA" id="ARBA00012812"/>
    </source>
</evidence>
<dbReference type="InterPro" id="IPR009014">
    <property type="entry name" value="Transketo_C/PFOR_II"/>
</dbReference>
<dbReference type="InterPro" id="IPR017721">
    <property type="entry name" value="IorA"/>
</dbReference>
<evidence type="ECO:0000256" key="1">
    <source>
        <dbReference type="ARBA" id="ARBA00002995"/>
    </source>
</evidence>
<evidence type="ECO:0000313" key="16">
    <source>
        <dbReference type="EMBL" id="MDQ0204783.1"/>
    </source>
</evidence>
<keyword evidence="11 14" id="KW-0411">Iron-sulfur</keyword>
<keyword evidence="17" id="KW-1185">Reference proteome</keyword>
<evidence type="ECO:0000259" key="15">
    <source>
        <dbReference type="PROSITE" id="PS51379"/>
    </source>
</evidence>
<keyword evidence="9 14" id="KW-0560">Oxidoreductase</keyword>
<dbReference type="SUPFAM" id="SSF52922">
    <property type="entry name" value="TK C-terminal domain-like"/>
    <property type="match status" value="1"/>
</dbReference>
<evidence type="ECO:0000256" key="8">
    <source>
        <dbReference type="ARBA" id="ARBA00022982"/>
    </source>
</evidence>
<dbReference type="InterPro" id="IPR029061">
    <property type="entry name" value="THDP-binding"/>
</dbReference>
<gene>
    <name evidence="16" type="ORF">J2S01_002516</name>
</gene>
<evidence type="ECO:0000256" key="6">
    <source>
        <dbReference type="ARBA" id="ARBA00022485"/>
    </source>
</evidence>
<evidence type="ECO:0000256" key="9">
    <source>
        <dbReference type="ARBA" id="ARBA00023002"/>
    </source>
</evidence>
<comment type="caution">
    <text evidence="16">The sequence shown here is derived from an EMBL/GenBank/DDBJ whole genome shotgun (WGS) entry which is preliminary data.</text>
</comment>
<comment type="cofactor">
    <cofactor evidence="14">
        <name>[4Fe-4S] cluster</name>
        <dbReference type="ChEBI" id="CHEBI:49883"/>
    </cofactor>
    <text evidence="14">Binds 2 [4Fe-4S] clusters. In this family the first cluster has a non-standard and varying [4Fe-4S] binding motif CX(2)CX(2)CX(4-5)CP.</text>
</comment>
<feature type="domain" description="4Fe-4S ferredoxin-type" evidence="15">
    <location>
        <begin position="591"/>
        <end position="619"/>
    </location>
</feature>
<evidence type="ECO:0000256" key="10">
    <source>
        <dbReference type="ARBA" id="ARBA00023004"/>
    </source>
</evidence>
<dbReference type="CDD" id="cd02008">
    <property type="entry name" value="TPP_IOR_alpha"/>
    <property type="match status" value="1"/>
</dbReference>
<keyword evidence="5 14" id="KW-0813">Transport</keyword>
<sequence length="619" mass="66819">MTKKLISGNEAVAYGALAAGVKTVAGYPGTPSTEMIDSLLKMDIEGTHVEWSTNEKVAFEVAAGGALLGYRTMCAMKMTGVNVAYDSLISIAYSGCTGGLVVYVVDDPGVSAGMSEQDSRGFALLSDMPVLEPSNLQESYDMAKYAFELAEAIQGPVFLRSVTSISQSHGLVEIEERILPETDHPLFEHNMEKYTKAGAVICMNQHKALIERLDAAGKYIAESSLNSLCLKTSKGVGVISVGVGNSYIDEAFDILEENQIKTDDISVLKLHNTLPYPDDEINAVLKHCTRVLVAEELEPYLENRVYLNAYKLGVKVDILGKNDGTYSRIGYYDADNLVNGICKLLNTALPALPENTDTAPEKKCAARPITVCAGCPHRGTYISIQNAISKLKMKKSEVVVTGDIGCTILGTTPPFNALWTEVSMGASIPLAQGLVYGGTKNPVLATIGDSTFFHAGMAGLVNALQHNANLTVIIMDNGWTSMTGMQINPGTAQDFQLGSWKQLDLKKVVEGLGVEDFHVIDPYDLDTTARAIAESMQYQGVSVILARRECAIQSNRRKIKYSAIKLDLEKCVNCKQCINITGCPAIAFADNTISIDYAQCNGCGICTQVCKFDALVKEQ</sequence>
<organism evidence="16 17">
    <name type="scientific">Pectinatus haikarae</name>
    <dbReference type="NCBI Taxonomy" id="349096"/>
    <lineage>
        <taxon>Bacteria</taxon>
        <taxon>Bacillati</taxon>
        <taxon>Bacillota</taxon>
        <taxon>Negativicutes</taxon>
        <taxon>Selenomonadales</taxon>
        <taxon>Selenomonadaceae</taxon>
        <taxon>Pectinatus</taxon>
    </lineage>
</organism>
<accession>A0ABT9YAB2</accession>
<dbReference type="Gene3D" id="3.40.50.920">
    <property type="match status" value="1"/>
</dbReference>
<name>A0ABT9YAB2_9FIRM</name>
<dbReference type="SUPFAM" id="SSF52518">
    <property type="entry name" value="Thiamin diphosphate-binding fold (THDP-binding)"/>
    <property type="match status" value="2"/>
</dbReference>
<evidence type="ECO:0000256" key="7">
    <source>
        <dbReference type="ARBA" id="ARBA00022723"/>
    </source>
</evidence>
<dbReference type="InterPro" id="IPR017896">
    <property type="entry name" value="4Fe4S_Fe-S-bd"/>
</dbReference>
<evidence type="ECO:0000256" key="12">
    <source>
        <dbReference type="ARBA" id="ARBA00030514"/>
    </source>
</evidence>
<evidence type="ECO:0000313" key="17">
    <source>
        <dbReference type="Proteomes" id="UP001239167"/>
    </source>
</evidence>
<evidence type="ECO:0000256" key="14">
    <source>
        <dbReference type="PIRNR" id="PIRNR006439"/>
    </source>
</evidence>
<keyword evidence="7 14" id="KW-0479">Metal-binding</keyword>
<dbReference type="GO" id="GO:0043805">
    <property type="term" value="F:indolepyruvate ferredoxin oxidoreductase activity"/>
    <property type="evidence" value="ECO:0007669"/>
    <property type="project" value="UniProtKB-EC"/>
</dbReference>
<proteinExistence type="predicted"/>
<dbReference type="PROSITE" id="PS51379">
    <property type="entry name" value="4FE4S_FER_2"/>
    <property type="match status" value="2"/>
</dbReference>
<dbReference type="EMBL" id="JAUSUE010000021">
    <property type="protein sequence ID" value="MDQ0204783.1"/>
    <property type="molecule type" value="Genomic_DNA"/>
</dbReference>
<dbReference type="Pfam" id="PF02775">
    <property type="entry name" value="TPP_enzyme_C"/>
    <property type="match status" value="1"/>
</dbReference>
<comment type="function">
    <text evidence="1 14">Catalyzes the ferredoxin-dependent oxidative decarboxylation of arylpyruvates.</text>
</comment>
<comment type="subunit">
    <text evidence="2">Heterodimer of the IorA and IorB subunits.</text>
</comment>
<dbReference type="InterPro" id="IPR045025">
    <property type="entry name" value="HACL1-like"/>
</dbReference>
<evidence type="ECO:0000256" key="11">
    <source>
        <dbReference type="ARBA" id="ARBA00023014"/>
    </source>
</evidence>
<dbReference type="InterPro" id="IPR011766">
    <property type="entry name" value="TPP_enzyme_TPP-bd"/>
</dbReference>
<protein>
    <recommendedName>
        <fullName evidence="4 14">Indolepyruvate oxidoreductase subunit IorA</fullName>
        <shortName evidence="14">IOR</shortName>
        <ecNumber evidence="3 14">1.2.7.8</ecNumber>
    </recommendedName>
    <alternativeName>
        <fullName evidence="12 14">Indolepyruvate ferredoxin oxidoreductase subunit alpha</fullName>
    </alternativeName>
</protein>
<dbReference type="EC" id="1.2.7.8" evidence="3 14"/>
<dbReference type="PIRSF" id="PIRSF006439">
    <property type="entry name" value="Indolepyruvate_ferr_oxidored"/>
    <property type="match status" value="1"/>
</dbReference>
<reference evidence="16 17" key="1">
    <citation type="submission" date="2023-07" db="EMBL/GenBank/DDBJ databases">
        <title>Genomic Encyclopedia of Type Strains, Phase IV (KMG-IV): sequencing the most valuable type-strain genomes for metagenomic binning, comparative biology and taxonomic classification.</title>
        <authorList>
            <person name="Goeker M."/>
        </authorList>
    </citation>
    <scope>NUCLEOTIDE SEQUENCE [LARGE SCALE GENOMIC DNA]</scope>
    <source>
        <strain evidence="16 17">DSM 16980</strain>
    </source>
</reference>
<evidence type="ECO:0000256" key="13">
    <source>
        <dbReference type="ARBA" id="ARBA00048332"/>
    </source>
</evidence>
<dbReference type="Gene3D" id="3.30.70.20">
    <property type="match status" value="1"/>
</dbReference>
<dbReference type="Pfam" id="PF13237">
    <property type="entry name" value="Fer4_10"/>
    <property type="match status" value="1"/>
</dbReference>
<dbReference type="InterPro" id="IPR002880">
    <property type="entry name" value="Pyrv_Fd/Flavodoxin_OxRdtase_N"/>
</dbReference>
<evidence type="ECO:0000256" key="5">
    <source>
        <dbReference type="ARBA" id="ARBA00022448"/>
    </source>
</evidence>
<feature type="domain" description="4Fe-4S ferredoxin-type" evidence="15">
    <location>
        <begin position="562"/>
        <end position="588"/>
    </location>
</feature>
<dbReference type="CDD" id="cd07034">
    <property type="entry name" value="TPP_PYR_PFOR_IOR-alpha_like"/>
    <property type="match status" value="1"/>
</dbReference>
<keyword evidence="10 14" id="KW-0408">Iron</keyword>
<keyword evidence="6 14" id="KW-0004">4Fe-4S</keyword>
<comment type="catalytic activity">
    <reaction evidence="13 14">
        <text>indole-3-pyruvate + 2 oxidized [2Fe-2S]-[ferredoxin] + CoA = (indol-3-yl)acetyl-CoA + 2 reduced [2Fe-2S]-[ferredoxin] + CO2 + H(+)</text>
        <dbReference type="Rhea" id="RHEA:12645"/>
        <dbReference type="Rhea" id="RHEA-COMP:10000"/>
        <dbReference type="Rhea" id="RHEA-COMP:10001"/>
        <dbReference type="ChEBI" id="CHEBI:15378"/>
        <dbReference type="ChEBI" id="CHEBI:16526"/>
        <dbReference type="ChEBI" id="CHEBI:17640"/>
        <dbReference type="ChEBI" id="CHEBI:33737"/>
        <dbReference type="ChEBI" id="CHEBI:33738"/>
        <dbReference type="ChEBI" id="CHEBI:57271"/>
        <dbReference type="ChEBI" id="CHEBI:57287"/>
        <dbReference type="EC" id="1.2.7.8"/>
    </reaction>
</comment>
<dbReference type="PANTHER" id="PTHR43710:SF7">
    <property type="entry name" value="INDOLEPYRUVATE OXIDOREDUCTASE SUBUNIT IORA"/>
    <property type="match status" value="1"/>
</dbReference>
<dbReference type="SUPFAM" id="SSF54862">
    <property type="entry name" value="4Fe-4S ferredoxins"/>
    <property type="match status" value="1"/>
</dbReference>
<evidence type="ECO:0000256" key="4">
    <source>
        <dbReference type="ARBA" id="ARBA00017710"/>
    </source>
</evidence>
<dbReference type="Gene3D" id="3.40.50.970">
    <property type="match status" value="2"/>
</dbReference>
<dbReference type="PANTHER" id="PTHR43710">
    <property type="entry name" value="2-HYDROXYACYL-COA LYASE"/>
    <property type="match status" value="1"/>
</dbReference>
<dbReference type="Proteomes" id="UP001239167">
    <property type="component" value="Unassembled WGS sequence"/>
</dbReference>
<dbReference type="Pfam" id="PF01855">
    <property type="entry name" value="POR_N"/>
    <property type="match status" value="1"/>
</dbReference>
<keyword evidence="8 14" id="KW-0249">Electron transport</keyword>
<dbReference type="RefSeq" id="WP_196605660.1">
    <property type="nucleotide sequence ID" value="NZ_CP116940.1"/>
</dbReference>